<dbReference type="OrthoDB" id="29647at2759"/>
<evidence type="ECO:0000256" key="3">
    <source>
        <dbReference type="ARBA" id="ARBA00022917"/>
    </source>
</evidence>
<dbReference type="GO" id="GO:0001732">
    <property type="term" value="P:formation of cytoplasmic translation initiation complex"/>
    <property type="evidence" value="ECO:0007669"/>
    <property type="project" value="UniProtKB-UniRule"/>
</dbReference>
<reference evidence="7" key="1">
    <citation type="submission" date="2021-03" db="EMBL/GenBank/DDBJ databases">
        <title>Comparative genomics and phylogenomic investigation of the class Geoglossomycetes provide insights into ecological specialization and systematics.</title>
        <authorList>
            <person name="Melie T."/>
            <person name="Pirro S."/>
            <person name="Miller A.N."/>
            <person name="Quandt A."/>
        </authorList>
    </citation>
    <scope>NUCLEOTIDE SEQUENCE</scope>
    <source>
        <strain evidence="7">GBOQ0MN5Z8</strain>
    </source>
</reference>
<dbReference type="EMBL" id="JAGHQL010000249">
    <property type="protein sequence ID" value="KAH0535986.1"/>
    <property type="molecule type" value="Genomic_DNA"/>
</dbReference>
<feature type="region of interest" description="Disordered" evidence="5">
    <location>
        <begin position="1"/>
        <end position="75"/>
    </location>
</feature>
<keyword evidence="2 4" id="KW-0396">Initiation factor</keyword>
<dbReference type="Pfam" id="PF26569">
    <property type="entry name" value="EIF3CL_C"/>
    <property type="match status" value="1"/>
</dbReference>
<dbReference type="PANTHER" id="PTHR13937">
    <property type="entry name" value="EUKARYOTIC TRANSLATION INITATION FACTOR 3, SUBUNIT 8 EIF3S8 -RELATED"/>
    <property type="match status" value="1"/>
</dbReference>
<dbReference type="InterPro" id="IPR058999">
    <property type="entry name" value="EIF3CL_C"/>
</dbReference>
<dbReference type="PANTHER" id="PTHR13937:SF0">
    <property type="entry name" value="EUKARYOTIC TRANSLATION INITIATION FACTOR 3 SUBUNIT C-RELATED"/>
    <property type="match status" value="1"/>
</dbReference>
<evidence type="ECO:0000256" key="4">
    <source>
        <dbReference type="HAMAP-Rule" id="MF_03002"/>
    </source>
</evidence>
<dbReference type="AlphaFoldDB" id="A0A9P8HRE6"/>
<name>A0A9P8HRE6_9PEZI</name>
<keyword evidence="8" id="KW-1185">Reference proteome</keyword>
<dbReference type="InterPro" id="IPR000717">
    <property type="entry name" value="PCI_dom"/>
</dbReference>
<feature type="compositionally biased region" description="Acidic residues" evidence="5">
    <location>
        <begin position="15"/>
        <end position="48"/>
    </location>
</feature>
<dbReference type="GO" id="GO:0003723">
    <property type="term" value="F:RNA binding"/>
    <property type="evidence" value="ECO:0007669"/>
    <property type="project" value="InterPro"/>
</dbReference>
<evidence type="ECO:0000313" key="8">
    <source>
        <dbReference type="Proteomes" id="UP000698800"/>
    </source>
</evidence>
<dbReference type="GO" id="GO:0031369">
    <property type="term" value="F:translation initiation factor binding"/>
    <property type="evidence" value="ECO:0007669"/>
    <property type="project" value="InterPro"/>
</dbReference>
<evidence type="ECO:0000256" key="5">
    <source>
        <dbReference type="SAM" id="MobiDB-lite"/>
    </source>
</evidence>
<dbReference type="InterPro" id="IPR036390">
    <property type="entry name" value="WH_DNA-bd_sf"/>
</dbReference>
<evidence type="ECO:0000256" key="1">
    <source>
        <dbReference type="ARBA" id="ARBA00022490"/>
    </source>
</evidence>
<dbReference type="GO" id="GO:0033290">
    <property type="term" value="C:eukaryotic 48S preinitiation complex"/>
    <property type="evidence" value="ECO:0007669"/>
    <property type="project" value="UniProtKB-UniRule"/>
</dbReference>
<dbReference type="FunFam" id="1.10.10.10:FF:000300">
    <property type="entry name" value="Eukaryotic translation initiation factor 3 subunit C"/>
    <property type="match status" value="1"/>
</dbReference>
<dbReference type="SUPFAM" id="SSF46785">
    <property type="entry name" value="Winged helix' DNA-binding domain"/>
    <property type="match status" value="1"/>
</dbReference>
<dbReference type="Gene3D" id="1.10.10.10">
    <property type="entry name" value="Winged helix-like DNA-binding domain superfamily/Winged helix DNA-binding domain"/>
    <property type="match status" value="1"/>
</dbReference>
<dbReference type="InterPro" id="IPR027516">
    <property type="entry name" value="EIF3C"/>
</dbReference>
<dbReference type="InterPro" id="IPR008905">
    <property type="entry name" value="EIF3C_N_dom"/>
</dbReference>
<dbReference type="PROSITE" id="PS50250">
    <property type="entry name" value="PCI"/>
    <property type="match status" value="1"/>
</dbReference>
<dbReference type="InterPro" id="IPR036388">
    <property type="entry name" value="WH-like_DNA-bd_sf"/>
</dbReference>
<comment type="subunit">
    <text evidence="4">Component of the eukaryotic translation initiation factor 3 (eIF-3) complex.</text>
</comment>
<dbReference type="GO" id="GO:0003743">
    <property type="term" value="F:translation initiation factor activity"/>
    <property type="evidence" value="ECO:0007669"/>
    <property type="project" value="UniProtKB-UniRule"/>
</dbReference>
<keyword evidence="1 4" id="KW-0963">Cytoplasm</keyword>
<feature type="compositionally biased region" description="Gly residues" evidence="5">
    <location>
        <begin position="850"/>
        <end position="861"/>
    </location>
</feature>
<feature type="region of interest" description="Disordered" evidence="5">
    <location>
        <begin position="830"/>
        <end position="897"/>
    </location>
</feature>
<dbReference type="Pfam" id="PF05470">
    <property type="entry name" value="eIF-3c_N"/>
    <property type="match status" value="3"/>
</dbReference>
<proteinExistence type="inferred from homology"/>
<accession>A0A9P8HRE6</accession>
<feature type="domain" description="PCI" evidence="6">
    <location>
        <begin position="634"/>
        <end position="808"/>
    </location>
</feature>
<comment type="function">
    <text evidence="4">Component of the eukaryotic translation initiation factor 3 (eIF-3) complex, which is involved in protein synthesis of a specialized repertoire of mRNAs and, together with other initiation factors, stimulates binding of mRNA and methionyl-tRNAi to the 40S ribosome. The eIF-3 complex specifically targets and initiates translation of a subset of mRNAs involved in cell proliferation.</text>
</comment>
<gene>
    <name evidence="4 7" type="primary">NIP1</name>
    <name evidence="7" type="ORF">FGG08_007123</name>
</gene>
<comment type="subcellular location">
    <subcellularLocation>
        <location evidence="4">Cytoplasm</location>
    </subcellularLocation>
</comment>
<comment type="similarity">
    <text evidence="4">Belongs to the eIF-3 subunit C family.</text>
</comment>
<dbReference type="GO" id="GO:0016282">
    <property type="term" value="C:eukaryotic 43S preinitiation complex"/>
    <property type="evidence" value="ECO:0007669"/>
    <property type="project" value="UniProtKB-UniRule"/>
</dbReference>
<dbReference type="SMART" id="SM00088">
    <property type="entry name" value="PINT"/>
    <property type="match status" value="1"/>
</dbReference>
<evidence type="ECO:0000259" key="6">
    <source>
        <dbReference type="PROSITE" id="PS50250"/>
    </source>
</evidence>
<dbReference type="HAMAP" id="MF_03002">
    <property type="entry name" value="eIF3c"/>
    <property type="match status" value="1"/>
</dbReference>
<dbReference type="Proteomes" id="UP000698800">
    <property type="component" value="Unassembled WGS sequence"/>
</dbReference>
<evidence type="ECO:0000313" key="7">
    <source>
        <dbReference type="EMBL" id="KAH0535986.1"/>
    </source>
</evidence>
<dbReference type="GO" id="GO:0005852">
    <property type="term" value="C:eukaryotic translation initiation factor 3 complex"/>
    <property type="evidence" value="ECO:0007669"/>
    <property type="project" value="UniProtKB-UniRule"/>
</dbReference>
<keyword evidence="3 4" id="KW-0648">Protein biosynthesis</keyword>
<comment type="caution">
    <text evidence="7">The sequence shown here is derived from an EMBL/GenBank/DDBJ whole genome shotgun (WGS) entry which is preliminary data.</text>
</comment>
<organism evidence="7 8">
    <name type="scientific">Glutinoglossum americanum</name>
    <dbReference type="NCBI Taxonomy" id="1670608"/>
    <lineage>
        <taxon>Eukaryota</taxon>
        <taxon>Fungi</taxon>
        <taxon>Dikarya</taxon>
        <taxon>Ascomycota</taxon>
        <taxon>Pezizomycotina</taxon>
        <taxon>Geoglossomycetes</taxon>
        <taxon>Geoglossales</taxon>
        <taxon>Geoglossaceae</taxon>
        <taxon>Glutinoglossum</taxon>
    </lineage>
</organism>
<evidence type="ECO:0000256" key="2">
    <source>
        <dbReference type="ARBA" id="ARBA00022540"/>
    </source>
</evidence>
<dbReference type="Pfam" id="PF01399">
    <property type="entry name" value="PCI"/>
    <property type="match status" value="1"/>
</dbReference>
<protein>
    <recommendedName>
        <fullName evidence="4">Eukaryotic translation initiation factor 3 subunit C</fullName>
        <shortName evidence="4">eIF3c</shortName>
    </recommendedName>
    <alternativeName>
        <fullName evidence="4">Eukaryotic translation initiation factor 3 93 kDa subunit homolog</fullName>
        <shortName evidence="4">eIF3 p93</shortName>
    </alternativeName>
    <alternativeName>
        <fullName evidence="4">Translation initiation factor eIF3, p93 subunit homolog</fullName>
    </alternativeName>
</protein>
<sequence length="897" mass="101372">MSRFFHGDSSSESSSSDEEELYSEEEEEQSEEESEEDSEESSGSDDEKDAATGAKRFIKGESSDEESDTEDVRVVKSAKDKRLEEVEGTVKLIENAEKINDWAVISAGKYSSLAYGTDPCDGTEFDKLNRQVVKLMQSGSTPKIYVKAIADLEDFMNETIAKSKVSTKKMNATNARGLNAVKQRIRKNNKDYATQIEQYREDKTGFMESDEDEEAVTVERPSRPSQRLVLDDEAGDGEGFSTVGRGGKTLQYTPESILKHLRTIIESRGKKNTDRNEQIRVMEKLYEVATTPYQRIRVLLALISTRFDLTSGAASFMSQEQWKLSVDSSSYSYSLEFDGVFRQFCLHHIRAEHEFNTLLQVLESNPDYVVIENAEEWEDDEKPPTLQAGEKLKIPGSIVSFVERLDDELTRSLQHIDPHTAEYIERLADEGALYTKIVRGMLYLEKLAKDEKLQTPQESINRIIIRRLEHVYFKPSQVVTILEDNTWKTIPTSLNSRITPRGKADASALVHTLCTYLYQHSEGIIRARAMLCQIYFLALHDQYYRARDMMLMSHLQETINSFDINTQILFNRTLVQVGLCAFRAGLIYEAQNSLQEICGSGRQKELLAQGVMIQRYSQVSPEQERLERQRQLPFHMHINLELLECVYLTCSMLLEIPLLAQTGSSPDLKKRIISKTYRRMLEYHERQIFTGPPENTRDHVMQASKALAAGEWKKCSDFIHSIKIWDLMSHPEDIKKMLSEQIQEEGLRTYLFTYAPFYDTLSVSTLASMFELPERKVAAVVSKMISHEELAAALDQVNSAIIFRKGVELSRLQSLALTLSDKASGLIESNERTLEQRTQGTAGAFERSGQQGGRGGRTGGRGRGDSRGGRGGAGNRRGGQQFTGGALDSRQGGAVRA</sequence>